<reference evidence="1" key="1">
    <citation type="submission" date="2021-06" db="EMBL/GenBank/DDBJ databases">
        <authorList>
            <person name="Gannon L."/>
            <person name="Redgwell R T."/>
            <person name="Michniewski S."/>
            <person name="Harrison D C."/>
            <person name="Millard A."/>
        </authorList>
    </citation>
    <scope>NUCLEOTIDE SEQUENCE</scope>
</reference>
<name>A0A8D9C9F0_9VIRU</name>
<protein>
    <submittedName>
        <fullName evidence="1">Uncharacterized protein</fullName>
    </submittedName>
</protein>
<sequence>MGRYKRNKGKVKKVVPFVSSKEIREYIWINMEFLNSLSDKKFKIEEKDVSFGDQSYNEYGFEYQITFPDGSEYAVGHVTITEDSEDWGQADSYDTDTMRNLNATKVTGFEIMTKLKNIDSLYRESRLNKIL</sequence>
<dbReference type="EMBL" id="OU342829">
    <property type="protein sequence ID" value="CAG7579818.1"/>
    <property type="molecule type" value="Genomic_DNA"/>
</dbReference>
<accession>A0A8D9C9F0</accession>
<gene>
    <name evidence="1" type="ORF">SLAVMIC_00109</name>
</gene>
<proteinExistence type="predicted"/>
<organism evidence="1">
    <name type="scientific">uncultured marine phage</name>
    <dbReference type="NCBI Taxonomy" id="707152"/>
    <lineage>
        <taxon>Viruses</taxon>
        <taxon>environmental samples</taxon>
    </lineage>
</organism>
<evidence type="ECO:0000313" key="1">
    <source>
        <dbReference type="EMBL" id="CAG7579818.1"/>
    </source>
</evidence>